<proteinExistence type="predicted"/>
<dbReference type="HOGENOM" id="CLU_521154_0_0_1"/>
<evidence type="ECO:0000256" key="4">
    <source>
        <dbReference type="ARBA" id="ARBA00023136"/>
    </source>
</evidence>
<comment type="subcellular location">
    <subcellularLocation>
        <location evidence="1">Membrane</location>
        <topology evidence="1">Single-pass membrane protein</topology>
    </subcellularLocation>
</comment>
<evidence type="ECO:0000256" key="3">
    <source>
        <dbReference type="ARBA" id="ARBA00022989"/>
    </source>
</evidence>
<dbReference type="InterPro" id="IPR044839">
    <property type="entry name" value="NDR1-like"/>
</dbReference>
<evidence type="ECO:0000256" key="2">
    <source>
        <dbReference type="ARBA" id="ARBA00022692"/>
    </source>
</evidence>
<feature type="domain" description="Late embryogenesis abundant protein LEA-2 subgroup" evidence="6">
    <location>
        <begin position="146"/>
        <end position="232"/>
    </location>
</feature>
<dbReference type="GO" id="GO:0005886">
    <property type="term" value="C:plasma membrane"/>
    <property type="evidence" value="ECO:0007669"/>
    <property type="project" value="TreeGrafter"/>
</dbReference>
<evidence type="ECO:0000313" key="8">
    <source>
        <dbReference type="Proteomes" id="UP000008022"/>
    </source>
</evidence>
<dbReference type="PANTHER" id="PTHR31415:SF53">
    <property type="entry name" value="HARPIN-INDUCED PROTEIN"/>
    <property type="match status" value="1"/>
</dbReference>
<evidence type="ECO:0000259" key="6">
    <source>
        <dbReference type="Pfam" id="PF03168"/>
    </source>
</evidence>
<evidence type="ECO:0000256" key="5">
    <source>
        <dbReference type="SAM" id="Phobius"/>
    </source>
</evidence>
<dbReference type="GO" id="GO:0009506">
    <property type="term" value="C:plasmodesma"/>
    <property type="evidence" value="ECO:0007669"/>
    <property type="project" value="TreeGrafter"/>
</dbReference>
<dbReference type="Gramene" id="ORUFI03G41910.1">
    <property type="protein sequence ID" value="ORUFI03G41910.1"/>
    <property type="gene ID" value="ORUFI03G41910"/>
</dbReference>
<dbReference type="PANTHER" id="PTHR31415">
    <property type="entry name" value="OS05G0367900 PROTEIN"/>
    <property type="match status" value="1"/>
</dbReference>
<keyword evidence="8" id="KW-1185">Reference proteome</keyword>
<dbReference type="Pfam" id="PF03168">
    <property type="entry name" value="LEA_2"/>
    <property type="match status" value="1"/>
</dbReference>
<keyword evidence="3 5" id="KW-1133">Transmembrane helix</keyword>
<feature type="transmembrane region" description="Helical" evidence="5">
    <location>
        <begin position="315"/>
        <end position="340"/>
    </location>
</feature>
<sequence>MWGPCAHDPTRWGPPLPACCRQAMVELGRLWADWPPRSTSSLSIQSPLTTIREARCLVSQPRLESTPAMAFWEDWGKGDCDCGWKKCLIWTAAIAGVGGLIVLLVFAFALVFPPKATADDAVLLRLALSPGSPPSNSTVSYNATVTLSLRNPNLYRGISYDPVAVAFSFNGTRFDESATVPAFYHRPRKTATFHVTVGGAGKPVPKLTAAGVAAFRAENATGRFEVEVRLDTVMQYKARKARCPLAVICPLQLQLVDPDVAATAFQRTKCTFVTATPTVVTVKAPTYVIIGGGGMCYESECCGGRGSYRNRRFALGFWFGLAILAAIAIIVVLAVGYGRVSSLRVAVDDASLTRFAVTATSVAYNLTVALVVRNPNWAMGVTYRSLEASYLFHGKRFDGAAAVVSSGYEQAARKTEVFRLSSGSDAAPAALGSGGEREYRKESDNGGVFDVEVDLSGEVKYALHSAWCRVEARCPLKLQLAAAGSVAFQETTCDMLRSNLPFYKRDQSGRTVTLYTENPGV</sequence>
<name>A0A0E0P3L4_ORYRU</name>
<reference evidence="7" key="2">
    <citation type="submission" date="2015-06" db="UniProtKB">
        <authorList>
            <consortium name="EnsemblPlants"/>
        </authorList>
    </citation>
    <scope>IDENTIFICATION</scope>
</reference>
<keyword evidence="2 5" id="KW-0812">Transmembrane</keyword>
<dbReference type="EnsemblPlants" id="ORUFI03G41910.1">
    <property type="protein sequence ID" value="ORUFI03G41910.1"/>
    <property type="gene ID" value="ORUFI03G41910"/>
</dbReference>
<reference evidence="8" key="1">
    <citation type="submission" date="2013-06" db="EMBL/GenBank/DDBJ databases">
        <authorList>
            <person name="Zhao Q."/>
        </authorList>
    </citation>
    <scope>NUCLEOTIDE SEQUENCE</scope>
    <source>
        <strain evidence="8">cv. W1943</strain>
    </source>
</reference>
<dbReference type="Proteomes" id="UP000008022">
    <property type="component" value="Unassembled WGS sequence"/>
</dbReference>
<dbReference type="OMA" id="AMAFWED"/>
<feature type="transmembrane region" description="Helical" evidence="5">
    <location>
        <begin position="88"/>
        <end position="112"/>
    </location>
</feature>
<accession>A0A0E0P3L4</accession>
<evidence type="ECO:0000313" key="7">
    <source>
        <dbReference type="EnsemblPlants" id="ORUFI03G41910.1"/>
    </source>
</evidence>
<dbReference type="eggNOG" id="ENOG502R1VN">
    <property type="taxonomic scope" value="Eukaryota"/>
</dbReference>
<dbReference type="AlphaFoldDB" id="A0A0E0P3L4"/>
<organism evidence="7 8">
    <name type="scientific">Oryza rufipogon</name>
    <name type="common">Brownbeard rice</name>
    <name type="synonym">Asian wild rice</name>
    <dbReference type="NCBI Taxonomy" id="4529"/>
    <lineage>
        <taxon>Eukaryota</taxon>
        <taxon>Viridiplantae</taxon>
        <taxon>Streptophyta</taxon>
        <taxon>Embryophyta</taxon>
        <taxon>Tracheophyta</taxon>
        <taxon>Spermatophyta</taxon>
        <taxon>Magnoliopsida</taxon>
        <taxon>Liliopsida</taxon>
        <taxon>Poales</taxon>
        <taxon>Poaceae</taxon>
        <taxon>BOP clade</taxon>
        <taxon>Oryzoideae</taxon>
        <taxon>Oryzeae</taxon>
        <taxon>Oryzinae</taxon>
        <taxon>Oryza</taxon>
    </lineage>
</organism>
<dbReference type="InterPro" id="IPR004864">
    <property type="entry name" value="LEA_2"/>
</dbReference>
<feature type="transmembrane region" description="Helical" evidence="5">
    <location>
        <begin position="352"/>
        <end position="372"/>
    </location>
</feature>
<dbReference type="GO" id="GO:0098542">
    <property type="term" value="P:defense response to other organism"/>
    <property type="evidence" value="ECO:0007669"/>
    <property type="project" value="InterPro"/>
</dbReference>
<keyword evidence="4 5" id="KW-0472">Membrane</keyword>
<evidence type="ECO:0000256" key="1">
    <source>
        <dbReference type="ARBA" id="ARBA00004167"/>
    </source>
</evidence>
<protein>
    <recommendedName>
        <fullName evidence="6">Late embryogenesis abundant protein LEA-2 subgroup domain-containing protein</fullName>
    </recommendedName>
</protein>